<keyword evidence="1" id="KW-0472">Membrane</keyword>
<dbReference type="InterPro" id="IPR037185">
    <property type="entry name" value="EmrE-like"/>
</dbReference>
<dbReference type="AlphaFoldDB" id="A0A1F6C1R6"/>
<dbReference type="InterPro" id="IPR000620">
    <property type="entry name" value="EamA_dom"/>
</dbReference>
<accession>A0A1F6C1R6</accession>
<feature type="transmembrane region" description="Helical" evidence="1">
    <location>
        <begin position="287"/>
        <end position="304"/>
    </location>
</feature>
<dbReference type="GO" id="GO:0016020">
    <property type="term" value="C:membrane"/>
    <property type="evidence" value="ECO:0007669"/>
    <property type="project" value="InterPro"/>
</dbReference>
<keyword evidence="1" id="KW-0812">Transmembrane</keyword>
<feature type="transmembrane region" description="Helical" evidence="1">
    <location>
        <begin position="37"/>
        <end position="57"/>
    </location>
</feature>
<dbReference type="Proteomes" id="UP000178249">
    <property type="component" value="Unassembled WGS sequence"/>
</dbReference>
<comment type="caution">
    <text evidence="3">The sequence shown here is derived from an EMBL/GenBank/DDBJ whole genome shotgun (WGS) entry which is preliminary data.</text>
</comment>
<evidence type="ECO:0000313" key="4">
    <source>
        <dbReference type="Proteomes" id="UP000178249"/>
    </source>
</evidence>
<name>A0A1F6C1R6_9BACT</name>
<feature type="transmembrane region" description="Helical" evidence="1">
    <location>
        <begin position="197"/>
        <end position="217"/>
    </location>
</feature>
<feature type="transmembrane region" description="Helical" evidence="1">
    <location>
        <begin position="94"/>
        <end position="113"/>
    </location>
</feature>
<evidence type="ECO:0000256" key="1">
    <source>
        <dbReference type="SAM" id="Phobius"/>
    </source>
</evidence>
<feature type="transmembrane region" description="Helical" evidence="1">
    <location>
        <begin position="119"/>
        <end position="136"/>
    </location>
</feature>
<gene>
    <name evidence="3" type="ORF">A2841_00240</name>
</gene>
<feature type="transmembrane region" description="Helical" evidence="1">
    <location>
        <begin position="63"/>
        <end position="82"/>
    </location>
</feature>
<reference evidence="3 4" key="1">
    <citation type="journal article" date="2016" name="Nat. Commun.">
        <title>Thousands of microbial genomes shed light on interconnected biogeochemical processes in an aquifer system.</title>
        <authorList>
            <person name="Anantharaman K."/>
            <person name="Brown C.T."/>
            <person name="Hug L.A."/>
            <person name="Sharon I."/>
            <person name="Castelle C.J."/>
            <person name="Probst A.J."/>
            <person name="Thomas B.C."/>
            <person name="Singh A."/>
            <person name="Wilkins M.J."/>
            <person name="Karaoz U."/>
            <person name="Brodie E.L."/>
            <person name="Williams K.H."/>
            <person name="Hubbard S.S."/>
            <person name="Banfield J.F."/>
        </authorList>
    </citation>
    <scope>NUCLEOTIDE SEQUENCE [LARGE SCALE GENOMIC DNA]</scope>
</reference>
<dbReference type="SUPFAM" id="SSF103481">
    <property type="entry name" value="Multidrug resistance efflux transporter EmrE"/>
    <property type="match status" value="1"/>
</dbReference>
<organism evidence="3 4">
    <name type="scientific">Candidatus Kaiserbacteria bacterium RIFCSPHIGHO2_01_FULL_48_10</name>
    <dbReference type="NCBI Taxonomy" id="1798476"/>
    <lineage>
        <taxon>Bacteria</taxon>
        <taxon>Candidatus Kaiseribacteriota</taxon>
    </lineage>
</organism>
<proteinExistence type="predicted"/>
<feature type="domain" description="EamA" evidence="2">
    <location>
        <begin position="161"/>
        <end position="301"/>
    </location>
</feature>
<dbReference type="EMBL" id="MFKP01000060">
    <property type="protein sequence ID" value="OGG42972.1"/>
    <property type="molecule type" value="Genomic_DNA"/>
</dbReference>
<dbReference type="Pfam" id="PF00892">
    <property type="entry name" value="EamA"/>
    <property type="match status" value="1"/>
</dbReference>
<protein>
    <recommendedName>
        <fullName evidence="2">EamA domain-containing protein</fullName>
    </recommendedName>
</protein>
<evidence type="ECO:0000313" key="3">
    <source>
        <dbReference type="EMBL" id="OGG42972.1"/>
    </source>
</evidence>
<feature type="transmembrane region" description="Helical" evidence="1">
    <location>
        <begin position="157"/>
        <end position="177"/>
    </location>
</feature>
<sequence length="306" mass="33685">MFLFGIFLSLATACIESGKDIYLSSGKTRHLPHLLRVFFLPLLSLPLVGAVVLYRGIPVIEEAFWLYTSTHALLMVFANYCYMRALAAGSVSETQPMLALTTVFLIITTPLLTDDSVTLIGWSGVLLVALGIYATQHPGRNPETGVAPSFWEPFFHMWSRPGVLWMFIVAVIYSITSNLDKLSVLAADGPTYLLVDYTLTAFLTILLIGIGISIRVIPHGSFIGGGNTLITLAPGGVLNATSSLVQMWALTFLPVPYVIAIKRLSIVMASLWGYFMRRERAPHWFRILGVLLVFGGIFIILVFGRI</sequence>
<keyword evidence="1" id="KW-1133">Transmembrane helix</keyword>
<evidence type="ECO:0000259" key="2">
    <source>
        <dbReference type="Pfam" id="PF00892"/>
    </source>
</evidence>